<proteinExistence type="predicted"/>
<evidence type="ECO:0000313" key="2">
    <source>
        <dbReference type="EMBL" id="GJE96689.1"/>
    </source>
</evidence>
<sequence>MHATHLTRLLALLLALSGAVILSAARPLDPAAVRQDEAPKDAQLASPNAGAPDFSRIEWQLRPPDAGARFTRALRSSGLRVLSDA</sequence>
<dbReference type="EMBL" id="BPQB01000062">
    <property type="protein sequence ID" value="GJE96689.1"/>
    <property type="molecule type" value="Genomic_DNA"/>
</dbReference>
<feature type="chain" id="PRO_5040178393" evidence="1">
    <location>
        <begin position="26"/>
        <end position="85"/>
    </location>
</feature>
<dbReference type="AlphaFoldDB" id="A0A9P3GM02"/>
<evidence type="ECO:0000313" key="3">
    <source>
        <dbReference type="Proteomes" id="UP000703269"/>
    </source>
</evidence>
<keyword evidence="1" id="KW-0732">Signal</keyword>
<reference evidence="2 3" key="1">
    <citation type="submission" date="2021-08" db="EMBL/GenBank/DDBJ databases">
        <title>Draft Genome Sequence of Phanerochaete sordida strain YK-624.</title>
        <authorList>
            <person name="Mori T."/>
            <person name="Dohra H."/>
            <person name="Suzuki T."/>
            <person name="Kawagishi H."/>
            <person name="Hirai H."/>
        </authorList>
    </citation>
    <scope>NUCLEOTIDE SEQUENCE [LARGE SCALE GENOMIC DNA]</scope>
    <source>
        <strain evidence="2 3">YK-624</strain>
    </source>
</reference>
<evidence type="ECO:0000256" key="1">
    <source>
        <dbReference type="SAM" id="SignalP"/>
    </source>
</evidence>
<gene>
    <name evidence="2" type="ORF">PsYK624_128930</name>
</gene>
<dbReference type="Proteomes" id="UP000703269">
    <property type="component" value="Unassembled WGS sequence"/>
</dbReference>
<accession>A0A9P3GM02</accession>
<protein>
    <submittedName>
        <fullName evidence="2">Uncharacterized protein</fullName>
    </submittedName>
</protein>
<name>A0A9P3GM02_9APHY</name>
<comment type="caution">
    <text evidence="2">The sequence shown here is derived from an EMBL/GenBank/DDBJ whole genome shotgun (WGS) entry which is preliminary data.</text>
</comment>
<organism evidence="2 3">
    <name type="scientific">Phanerochaete sordida</name>
    <dbReference type="NCBI Taxonomy" id="48140"/>
    <lineage>
        <taxon>Eukaryota</taxon>
        <taxon>Fungi</taxon>
        <taxon>Dikarya</taxon>
        <taxon>Basidiomycota</taxon>
        <taxon>Agaricomycotina</taxon>
        <taxon>Agaricomycetes</taxon>
        <taxon>Polyporales</taxon>
        <taxon>Phanerochaetaceae</taxon>
        <taxon>Phanerochaete</taxon>
    </lineage>
</organism>
<feature type="signal peptide" evidence="1">
    <location>
        <begin position="1"/>
        <end position="25"/>
    </location>
</feature>
<keyword evidence="3" id="KW-1185">Reference proteome</keyword>